<sequence length="56" mass="6089">MAIQLHLATLEMLLVLAEHVSALKTTTDLETTHVVQNCNWDKEIASCMAAAVKLPA</sequence>
<organism evidence="2 3">
    <name type="scientific">Dreissena polymorpha</name>
    <name type="common">Zebra mussel</name>
    <name type="synonym">Mytilus polymorpha</name>
    <dbReference type="NCBI Taxonomy" id="45954"/>
    <lineage>
        <taxon>Eukaryota</taxon>
        <taxon>Metazoa</taxon>
        <taxon>Spiralia</taxon>
        <taxon>Lophotrochozoa</taxon>
        <taxon>Mollusca</taxon>
        <taxon>Bivalvia</taxon>
        <taxon>Autobranchia</taxon>
        <taxon>Heteroconchia</taxon>
        <taxon>Euheterodonta</taxon>
        <taxon>Imparidentia</taxon>
        <taxon>Neoheterodontei</taxon>
        <taxon>Myida</taxon>
        <taxon>Dreissenoidea</taxon>
        <taxon>Dreissenidae</taxon>
        <taxon>Dreissena</taxon>
    </lineage>
</organism>
<protein>
    <submittedName>
        <fullName evidence="2">Uncharacterized protein</fullName>
    </submittedName>
</protein>
<comment type="caution">
    <text evidence="2">The sequence shown here is derived from an EMBL/GenBank/DDBJ whole genome shotgun (WGS) entry which is preliminary data.</text>
</comment>
<reference evidence="2" key="2">
    <citation type="submission" date="2020-11" db="EMBL/GenBank/DDBJ databases">
        <authorList>
            <person name="McCartney M.A."/>
            <person name="Auch B."/>
            <person name="Kono T."/>
            <person name="Mallez S."/>
            <person name="Becker A."/>
            <person name="Gohl D.M."/>
            <person name="Silverstein K.A.T."/>
            <person name="Koren S."/>
            <person name="Bechman K.B."/>
            <person name="Herman A."/>
            <person name="Abrahante J.E."/>
            <person name="Garbe J."/>
        </authorList>
    </citation>
    <scope>NUCLEOTIDE SEQUENCE</scope>
    <source>
        <strain evidence="2">Duluth1</strain>
        <tissue evidence="2">Whole animal</tissue>
    </source>
</reference>
<evidence type="ECO:0000313" key="2">
    <source>
        <dbReference type="EMBL" id="KAH3889032.1"/>
    </source>
</evidence>
<accession>A0A9D4N989</accession>
<gene>
    <name evidence="2" type="ORF">DPMN_013078</name>
</gene>
<feature type="chain" id="PRO_5038570971" evidence="1">
    <location>
        <begin position="23"/>
        <end position="56"/>
    </location>
</feature>
<dbReference type="AlphaFoldDB" id="A0A9D4N989"/>
<keyword evidence="1" id="KW-0732">Signal</keyword>
<evidence type="ECO:0000313" key="3">
    <source>
        <dbReference type="Proteomes" id="UP000828390"/>
    </source>
</evidence>
<reference evidence="2" key="1">
    <citation type="journal article" date="2019" name="bioRxiv">
        <title>The Genome of the Zebra Mussel, Dreissena polymorpha: A Resource for Invasive Species Research.</title>
        <authorList>
            <person name="McCartney M.A."/>
            <person name="Auch B."/>
            <person name="Kono T."/>
            <person name="Mallez S."/>
            <person name="Zhang Y."/>
            <person name="Obille A."/>
            <person name="Becker A."/>
            <person name="Abrahante J.E."/>
            <person name="Garbe J."/>
            <person name="Badalamenti J.P."/>
            <person name="Herman A."/>
            <person name="Mangelson H."/>
            <person name="Liachko I."/>
            <person name="Sullivan S."/>
            <person name="Sone E.D."/>
            <person name="Koren S."/>
            <person name="Silverstein K.A.T."/>
            <person name="Beckman K.B."/>
            <person name="Gohl D.M."/>
        </authorList>
    </citation>
    <scope>NUCLEOTIDE SEQUENCE</scope>
    <source>
        <strain evidence="2">Duluth1</strain>
        <tissue evidence="2">Whole animal</tissue>
    </source>
</reference>
<keyword evidence="3" id="KW-1185">Reference proteome</keyword>
<name>A0A9D4N989_DREPO</name>
<dbReference type="EMBL" id="JAIWYP010000001">
    <property type="protein sequence ID" value="KAH3889032.1"/>
    <property type="molecule type" value="Genomic_DNA"/>
</dbReference>
<dbReference type="Proteomes" id="UP000828390">
    <property type="component" value="Unassembled WGS sequence"/>
</dbReference>
<evidence type="ECO:0000256" key="1">
    <source>
        <dbReference type="SAM" id="SignalP"/>
    </source>
</evidence>
<proteinExistence type="predicted"/>
<feature type="signal peptide" evidence="1">
    <location>
        <begin position="1"/>
        <end position="22"/>
    </location>
</feature>